<feature type="domain" description="Glycosyl transferase family 1" evidence="3">
    <location>
        <begin position="195"/>
        <end position="354"/>
    </location>
</feature>
<dbReference type="CDD" id="cd03801">
    <property type="entry name" value="GT4_PimA-like"/>
    <property type="match status" value="1"/>
</dbReference>
<dbReference type="Gene3D" id="3.40.50.2000">
    <property type="entry name" value="Glycogen Phosphorylase B"/>
    <property type="match status" value="2"/>
</dbReference>
<name>A0ABT3RH87_9BACT</name>
<dbReference type="RefSeq" id="WP_266053276.1">
    <property type="nucleotide sequence ID" value="NZ_JAPFQO010000009.1"/>
</dbReference>
<dbReference type="InterPro" id="IPR028098">
    <property type="entry name" value="Glyco_trans_4-like_N"/>
</dbReference>
<evidence type="ECO:0000259" key="4">
    <source>
        <dbReference type="Pfam" id="PF13439"/>
    </source>
</evidence>
<keyword evidence="2" id="KW-0808">Transferase</keyword>
<dbReference type="SUPFAM" id="SSF53756">
    <property type="entry name" value="UDP-Glycosyltransferase/glycogen phosphorylase"/>
    <property type="match status" value="1"/>
</dbReference>
<gene>
    <name evidence="5" type="ORF">OO017_14490</name>
</gene>
<accession>A0ABT3RH87</accession>
<evidence type="ECO:0000313" key="6">
    <source>
        <dbReference type="Proteomes" id="UP001207228"/>
    </source>
</evidence>
<comment type="caution">
    <text evidence="5">The sequence shown here is derived from an EMBL/GenBank/DDBJ whole genome shotgun (WGS) entry which is preliminary data.</text>
</comment>
<evidence type="ECO:0000256" key="1">
    <source>
        <dbReference type="ARBA" id="ARBA00022676"/>
    </source>
</evidence>
<evidence type="ECO:0000256" key="2">
    <source>
        <dbReference type="ARBA" id="ARBA00022679"/>
    </source>
</evidence>
<keyword evidence="1" id="KW-0328">Glycosyltransferase</keyword>
<dbReference type="EMBL" id="JAPFQO010000009">
    <property type="protein sequence ID" value="MCX2741164.1"/>
    <property type="molecule type" value="Genomic_DNA"/>
</dbReference>
<dbReference type="Pfam" id="PF00534">
    <property type="entry name" value="Glycos_transf_1"/>
    <property type="match status" value="1"/>
</dbReference>
<evidence type="ECO:0000313" key="5">
    <source>
        <dbReference type="EMBL" id="MCX2741164.1"/>
    </source>
</evidence>
<protein>
    <submittedName>
        <fullName evidence="5">Glycosyltransferase family 4 protein</fullName>
    </submittedName>
</protein>
<dbReference type="PANTHER" id="PTHR12526:SF510">
    <property type="entry name" value="D-INOSITOL 3-PHOSPHATE GLYCOSYLTRANSFERASE"/>
    <property type="match status" value="1"/>
</dbReference>
<reference evidence="5 6" key="1">
    <citation type="submission" date="2022-11" db="EMBL/GenBank/DDBJ databases">
        <title>The characterization of three novel Bacteroidetes species and genomic analysis of their roles in tidal elemental geochemical cycles.</title>
        <authorList>
            <person name="Ma K.-J."/>
        </authorList>
    </citation>
    <scope>NUCLEOTIDE SEQUENCE [LARGE SCALE GENOMIC DNA]</scope>
    <source>
        <strain evidence="5 6">M82</strain>
    </source>
</reference>
<proteinExistence type="predicted"/>
<evidence type="ECO:0000259" key="3">
    <source>
        <dbReference type="Pfam" id="PF00534"/>
    </source>
</evidence>
<dbReference type="Proteomes" id="UP001207228">
    <property type="component" value="Unassembled WGS sequence"/>
</dbReference>
<dbReference type="InterPro" id="IPR001296">
    <property type="entry name" value="Glyco_trans_1"/>
</dbReference>
<dbReference type="PANTHER" id="PTHR12526">
    <property type="entry name" value="GLYCOSYLTRANSFERASE"/>
    <property type="match status" value="1"/>
</dbReference>
<dbReference type="Pfam" id="PF13439">
    <property type="entry name" value="Glyco_transf_4"/>
    <property type="match status" value="1"/>
</dbReference>
<feature type="domain" description="Glycosyltransferase subfamily 4-like N-terminal" evidence="4">
    <location>
        <begin position="34"/>
        <end position="182"/>
    </location>
</feature>
<keyword evidence="6" id="KW-1185">Reference proteome</keyword>
<organism evidence="5 6">
    <name type="scientific">Pontibacter anaerobius</name>
    <dbReference type="NCBI Taxonomy" id="2993940"/>
    <lineage>
        <taxon>Bacteria</taxon>
        <taxon>Pseudomonadati</taxon>
        <taxon>Bacteroidota</taxon>
        <taxon>Cytophagia</taxon>
        <taxon>Cytophagales</taxon>
        <taxon>Hymenobacteraceae</taxon>
        <taxon>Pontibacter</taxon>
    </lineage>
</organism>
<sequence length="402" mass="44427">MVIGVSGPVDIELLESDFGNTPIPKTNTFPLTSHFVNALTKRGYRVIVYTNSGEISTPTVLHSDQVTVCIGCTKPQPGRRIFKYERDQLQSLMQEYPADIIYAFWTYEYAWAALDSGIPTVVSVHDIARKILVNQPDMFRLVRFFMNAIVMWKSKWLVANSSYTYAQLSARNKKKATVINNFYTPHLDDLPVGTAKENYIVSVVMGFTKRKGVPKALHAFARLRKKFPTLEYKLIGADMEPGGDAQKYAQQHNIEEGVRFLGPLSHPELMQHVAGAKALLHPSVEESFGMAVLESMIVGTPVVGGRKSGFIPHLLNHGGAGVLCDINSDEEMSAGVARLLSDTLFAGQVASNAYAFARANFSEDVVVAQHLQLYSEILNTGNSYSPIAVTQKENSPLLNNQL</sequence>